<dbReference type="NCBIfam" id="TIGR00018">
    <property type="entry name" value="panC"/>
    <property type="match status" value="1"/>
</dbReference>
<dbReference type="FunFam" id="3.40.50.620:FF:000114">
    <property type="entry name" value="Pantothenate synthetase"/>
    <property type="match status" value="1"/>
</dbReference>
<dbReference type="Pfam" id="PF02569">
    <property type="entry name" value="Pantoate_ligase"/>
    <property type="match status" value="1"/>
</dbReference>
<comment type="pathway">
    <text evidence="2">Cofactor biosynthesis; (R)-pantothenate biosynthesis; (R)-pantothenate from (R)-pantoate and beta-alanine: step 1/1.</text>
</comment>
<dbReference type="SUPFAM" id="SSF52374">
    <property type="entry name" value="Nucleotidylyl transferase"/>
    <property type="match status" value="1"/>
</dbReference>
<evidence type="ECO:0000256" key="6">
    <source>
        <dbReference type="ARBA" id="ARBA00022655"/>
    </source>
</evidence>
<gene>
    <name evidence="13" type="ORF">C7B77_12775</name>
</gene>
<dbReference type="GO" id="GO:0005829">
    <property type="term" value="C:cytosol"/>
    <property type="evidence" value="ECO:0007669"/>
    <property type="project" value="TreeGrafter"/>
</dbReference>
<evidence type="ECO:0000256" key="3">
    <source>
        <dbReference type="ARBA" id="ARBA00009256"/>
    </source>
</evidence>
<dbReference type="OrthoDB" id="9773087at2"/>
<dbReference type="EC" id="6.3.2.1" evidence="12"/>
<name>A0A2T1GF17_9CYAN</name>
<dbReference type="RefSeq" id="WP_106305078.1">
    <property type="nucleotide sequence ID" value="NZ_PVWO01000141.1"/>
</dbReference>
<keyword evidence="14" id="KW-1185">Reference proteome</keyword>
<protein>
    <recommendedName>
        <fullName evidence="12">Pantoate--beta-alanine ligase</fullName>
        <ecNumber evidence="12">6.3.2.1</ecNumber>
    </recommendedName>
</protein>
<evidence type="ECO:0000256" key="11">
    <source>
        <dbReference type="ARBA" id="ARBA00055042"/>
    </source>
</evidence>
<dbReference type="UniPathway" id="UPA00028">
    <property type="reaction ID" value="UER00005"/>
</dbReference>
<proteinExistence type="inferred from homology"/>
<dbReference type="GO" id="GO:0005524">
    <property type="term" value="F:ATP binding"/>
    <property type="evidence" value="ECO:0007669"/>
    <property type="project" value="UniProtKB-KW"/>
</dbReference>
<dbReference type="InterPro" id="IPR042176">
    <property type="entry name" value="Pantoate_ligase_C"/>
</dbReference>
<dbReference type="NCBIfam" id="TIGR00125">
    <property type="entry name" value="cyt_tran_rel"/>
    <property type="match status" value="1"/>
</dbReference>
<dbReference type="InterPro" id="IPR004821">
    <property type="entry name" value="Cyt_trans-like"/>
</dbReference>
<evidence type="ECO:0000313" key="13">
    <source>
        <dbReference type="EMBL" id="PSB56174.1"/>
    </source>
</evidence>
<sequence length="284" mass="31268">MNLPILTTPHELDRYLQSHRSQSIGFVPTMGALHVGHQSLIERARSENTVVIVSIFVNPLQFAADEDLDRYPRQLEIDRVICEAAGVDMLFVPTVESMGIRDTLTQVVPPASMVNRLCGNTRTGHFQGVATIVAKLLNIVQPDRAYFGEKDAQQLAIIRRIVTDLNLPVSIVGCPTLRANSGLAHSSRNQYLSPTGRSQAAVIYRSLQQAQKLAKNGETDPHKLLTAAKTELSTVTEFHLEYLELVDPHTLQSIDTLDKPALLAIAGRIENTRLIDNIGILPAV</sequence>
<evidence type="ECO:0000256" key="12">
    <source>
        <dbReference type="NCBIfam" id="TIGR00018"/>
    </source>
</evidence>
<keyword evidence="9" id="KW-0511">Multifunctional enzyme</keyword>
<evidence type="ECO:0000256" key="4">
    <source>
        <dbReference type="ARBA" id="ARBA00022490"/>
    </source>
</evidence>
<comment type="catalytic activity">
    <reaction evidence="10">
        <text>(R)-pantoate + beta-alanine + ATP = (R)-pantothenate + AMP + diphosphate + H(+)</text>
        <dbReference type="Rhea" id="RHEA:10912"/>
        <dbReference type="ChEBI" id="CHEBI:15378"/>
        <dbReference type="ChEBI" id="CHEBI:15980"/>
        <dbReference type="ChEBI" id="CHEBI:29032"/>
        <dbReference type="ChEBI" id="CHEBI:30616"/>
        <dbReference type="ChEBI" id="CHEBI:33019"/>
        <dbReference type="ChEBI" id="CHEBI:57966"/>
        <dbReference type="ChEBI" id="CHEBI:456215"/>
        <dbReference type="EC" id="6.3.2.1"/>
    </reaction>
</comment>
<keyword evidence="8" id="KW-0067">ATP-binding</keyword>
<dbReference type="InterPro" id="IPR003721">
    <property type="entry name" value="Pantoate_ligase"/>
</dbReference>
<dbReference type="AlphaFoldDB" id="A0A2T1GF17"/>
<evidence type="ECO:0000256" key="2">
    <source>
        <dbReference type="ARBA" id="ARBA00004990"/>
    </source>
</evidence>
<comment type="subcellular location">
    <subcellularLocation>
        <location evidence="1">Cytoplasm</location>
    </subcellularLocation>
</comment>
<dbReference type="InterPro" id="IPR014729">
    <property type="entry name" value="Rossmann-like_a/b/a_fold"/>
</dbReference>
<keyword evidence="4" id="KW-0963">Cytoplasm</keyword>
<comment type="caution">
    <text evidence="13">The sequence shown here is derived from an EMBL/GenBank/DDBJ whole genome shotgun (WGS) entry which is preliminary data.</text>
</comment>
<comment type="function">
    <text evidence="11">Catalyzes the condensation of pantoate with beta-alanine in an ATP-dependent reaction via a pantoyl-adenylate intermediate.</text>
</comment>
<dbReference type="GO" id="GO:0004592">
    <property type="term" value="F:pantoate-beta-alanine ligase activity"/>
    <property type="evidence" value="ECO:0007669"/>
    <property type="project" value="UniProtKB-UniRule"/>
</dbReference>
<reference evidence="13 14" key="1">
    <citation type="submission" date="2018-03" db="EMBL/GenBank/DDBJ databases">
        <title>The ancient ancestry and fast evolution of plastids.</title>
        <authorList>
            <person name="Moore K.R."/>
            <person name="Magnabosco C."/>
            <person name="Momper L."/>
            <person name="Gold D.A."/>
            <person name="Bosak T."/>
            <person name="Fournier G.P."/>
        </authorList>
    </citation>
    <scope>NUCLEOTIDE SEQUENCE [LARGE SCALE GENOMIC DNA]</scope>
    <source>
        <strain evidence="13 14">CCALA 037</strain>
    </source>
</reference>
<dbReference type="PANTHER" id="PTHR21299:SF1">
    <property type="entry name" value="PANTOATE--BETA-ALANINE LIGASE"/>
    <property type="match status" value="1"/>
</dbReference>
<evidence type="ECO:0000256" key="7">
    <source>
        <dbReference type="ARBA" id="ARBA00022741"/>
    </source>
</evidence>
<keyword evidence="5 13" id="KW-0436">Ligase</keyword>
<keyword evidence="6" id="KW-0566">Pantothenate biosynthesis</keyword>
<dbReference type="Gene3D" id="3.40.50.620">
    <property type="entry name" value="HUPs"/>
    <property type="match status" value="1"/>
</dbReference>
<comment type="similarity">
    <text evidence="3">Belongs to the pantothenate synthetase family.</text>
</comment>
<dbReference type="Gene3D" id="3.30.1300.10">
    <property type="entry name" value="Pantoate-beta-alanine ligase, C-terminal domain"/>
    <property type="match status" value="1"/>
</dbReference>
<organism evidence="13 14">
    <name type="scientific">Chamaesiphon polymorphus CCALA 037</name>
    <dbReference type="NCBI Taxonomy" id="2107692"/>
    <lineage>
        <taxon>Bacteria</taxon>
        <taxon>Bacillati</taxon>
        <taxon>Cyanobacteriota</taxon>
        <taxon>Cyanophyceae</taxon>
        <taxon>Gomontiellales</taxon>
        <taxon>Chamaesiphonaceae</taxon>
        <taxon>Chamaesiphon</taxon>
    </lineage>
</organism>
<dbReference type="HAMAP" id="MF_00158">
    <property type="entry name" value="PanC"/>
    <property type="match status" value="1"/>
</dbReference>
<evidence type="ECO:0000256" key="8">
    <source>
        <dbReference type="ARBA" id="ARBA00022840"/>
    </source>
</evidence>
<evidence type="ECO:0000256" key="1">
    <source>
        <dbReference type="ARBA" id="ARBA00004496"/>
    </source>
</evidence>
<accession>A0A2T1GF17</accession>
<dbReference type="Proteomes" id="UP000238937">
    <property type="component" value="Unassembled WGS sequence"/>
</dbReference>
<dbReference type="EMBL" id="PVWO01000141">
    <property type="protein sequence ID" value="PSB56174.1"/>
    <property type="molecule type" value="Genomic_DNA"/>
</dbReference>
<dbReference type="CDD" id="cd00560">
    <property type="entry name" value="PanC"/>
    <property type="match status" value="1"/>
</dbReference>
<evidence type="ECO:0000313" key="14">
    <source>
        <dbReference type="Proteomes" id="UP000238937"/>
    </source>
</evidence>
<dbReference type="GO" id="GO:0015940">
    <property type="term" value="P:pantothenate biosynthetic process"/>
    <property type="evidence" value="ECO:0007669"/>
    <property type="project" value="UniProtKB-UniRule"/>
</dbReference>
<dbReference type="PANTHER" id="PTHR21299">
    <property type="entry name" value="CYTIDYLATE KINASE/PANTOATE-BETA-ALANINE LIGASE"/>
    <property type="match status" value="1"/>
</dbReference>
<keyword evidence="7" id="KW-0547">Nucleotide-binding</keyword>
<evidence type="ECO:0000256" key="10">
    <source>
        <dbReference type="ARBA" id="ARBA00048258"/>
    </source>
</evidence>
<evidence type="ECO:0000256" key="9">
    <source>
        <dbReference type="ARBA" id="ARBA00023268"/>
    </source>
</evidence>
<evidence type="ECO:0000256" key="5">
    <source>
        <dbReference type="ARBA" id="ARBA00022598"/>
    </source>
</evidence>